<reference evidence="6" key="1">
    <citation type="journal article" date="2019" name="Int. J. Syst. Evol. Microbiol.">
        <title>The Global Catalogue of Microorganisms (GCM) 10K type strain sequencing project: providing services to taxonomists for standard genome sequencing and annotation.</title>
        <authorList>
            <consortium name="The Broad Institute Genomics Platform"/>
            <consortium name="The Broad Institute Genome Sequencing Center for Infectious Disease"/>
            <person name="Wu L."/>
            <person name="Ma J."/>
        </authorList>
    </citation>
    <scope>NUCLEOTIDE SEQUENCE [LARGE SCALE GENOMIC DNA]</scope>
    <source>
        <strain evidence="6">CCUG 59858</strain>
    </source>
</reference>
<feature type="domain" description="Aminoacyl-transfer RNA synthetases class-II family profile" evidence="4">
    <location>
        <begin position="15"/>
        <end position="317"/>
    </location>
</feature>
<protein>
    <submittedName>
        <fullName evidence="5">Elongation factor P--(R)-beta-lysine ligase</fullName>
        <ecNumber evidence="5">6.3.1.-</ecNumber>
    </submittedName>
</protein>
<dbReference type="InterPro" id="IPR006195">
    <property type="entry name" value="aa-tRNA-synth_II"/>
</dbReference>
<evidence type="ECO:0000313" key="6">
    <source>
        <dbReference type="Proteomes" id="UP001595758"/>
    </source>
</evidence>
<dbReference type="Gene3D" id="3.30.930.10">
    <property type="entry name" value="Bira Bifunctional Protein, Domain 2"/>
    <property type="match status" value="1"/>
</dbReference>
<organism evidence="5 6">
    <name type="scientific">Legionella dresdenensis</name>
    <dbReference type="NCBI Taxonomy" id="450200"/>
    <lineage>
        <taxon>Bacteria</taxon>
        <taxon>Pseudomonadati</taxon>
        <taxon>Pseudomonadota</taxon>
        <taxon>Gammaproteobacteria</taxon>
        <taxon>Legionellales</taxon>
        <taxon>Legionellaceae</taxon>
        <taxon>Legionella</taxon>
    </lineage>
</organism>
<dbReference type="EC" id="6.3.1.-" evidence="5"/>
<evidence type="ECO:0000259" key="4">
    <source>
        <dbReference type="PROSITE" id="PS50862"/>
    </source>
</evidence>
<dbReference type="Pfam" id="PF00152">
    <property type="entry name" value="tRNA-synt_2"/>
    <property type="match status" value="1"/>
</dbReference>
<dbReference type="NCBIfam" id="TIGR00462">
    <property type="entry name" value="genX"/>
    <property type="match status" value="1"/>
</dbReference>
<dbReference type="GO" id="GO:0003746">
    <property type="term" value="F:translation elongation factor activity"/>
    <property type="evidence" value="ECO:0007669"/>
    <property type="project" value="UniProtKB-KW"/>
</dbReference>
<dbReference type="PANTHER" id="PTHR42918:SF6">
    <property type="entry name" value="ELONGATION FACTOR P--(R)-BETA-LYSINE LIGASE"/>
    <property type="match status" value="1"/>
</dbReference>
<keyword evidence="1 5" id="KW-0436">Ligase</keyword>
<evidence type="ECO:0000256" key="3">
    <source>
        <dbReference type="ARBA" id="ARBA00022840"/>
    </source>
</evidence>
<dbReference type="InterPro" id="IPR018149">
    <property type="entry name" value="Lys-tRNA-synth_II_C"/>
</dbReference>
<evidence type="ECO:0000256" key="1">
    <source>
        <dbReference type="ARBA" id="ARBA00022598"/>
    </source>
</evidence>
<gene>
    <name evidence="5" type="primary">epmA</name>
    <name evidence="5" type="ORF">ACFORL_10535</name>
</gene>
<keyword evidence="2" id="KW-0547">Nucleotide-binding</keyword>
<dbReference type="GO" id="GO:0016874">
    <property type="term" value="F:ligase activity"/>
    <property type="evidence" value="ECO:0007669"/>
    <property type="project" value="UniProtKB-KW"/>
</dbReference>
<dbReference type="RefSeq" id="WP_382343784.1">
    <property type="nucleotide sequence ID" value="NZ_JBHSAB010000024.1"/>
</dbReference>
<dbReference type="Proteomes" id="UP001595758">
    <property type="component" value="Unassembled WGS sequence"/>
</dbReference>
<keyword evidence="5" id="KW-0648">Protein biosynthesis</keyword>
<sequence length="317" mass="36401">MTAVHWQPSAAIPLLKQRARILAQIRDFFNGRGYLEVETPIMAHYGITDVYLSNIKASFRGELYCLQTSPEYHMKRLLAAGSGPIFQIGKSFRDDELGRWHNPEFTMLEWYQLGINHHQLMDEMDALLQLVLRCPPIIRKSYRQVFEEQCQLNPHTATITELRQLLIRYQLDYVIPEDETDRDQYLFLLMSHVIEPAYAEQAAPLAVYDFPQSQAALAKVNNQLAERFEIYFKGIELANGFHELTEMQAQAARFQQDIALRQEKGMAPVEADKFLLAALEHGLPSCSGVALGIDRLLMIALGQERIEQVMSFNLERA</sequence>
<dbReference type="EMBL" id="JBHSAB010000024">
    <property type="protein sequence ID" value="MFC3909505.1"/>
    <property type="molecule type" value="Genomic_DNA"/>
</dbReference>
<keyword evidence="5" id="KW-0251">Elongation factor</keyword>
<dbReference type="NCBIfam" id="NF006828">
    <property type="entry name" value="PRK09350.1"/>
    <property type="match status" value="1"/>
</dbReference>
<dbReference type="PRINTS" id="PR00982">
    <property type="entry name" value="TRNASYNTHLYS"/>
</dbReference>
<dbReference type="PROSITE" id="PS50862">
    <property type="entry name" value="AA_TRNA_LIGASE_II"/>
    <property type="match status" value="1"/>
</dbReference>
<comment type="caution">
    <text evidence="5">The sequence shown here is derived from an EMBL/GenBank/DDBJ whole genome shotgun (WGS) entry which is preliminary data.</text>
</comment>
<dbReference type="SUPFAM" id="SSF55681">
    <property type="entry name" value="Class II aaRS and biotin synthetases"/>
    <property type="match status" value="1"/>
</dbReference>
<dbReference type="PANTHER" id="PTHR42918">
    <property type="entry name" value="LYSYL-TRNA SYNTHETASE"/>
    <property type="match status" value="1"/>
</dbReference>
<keyword evidence="3" id="KW-0067">ATP-binding</keyword>
<proteinExistence type="predicted"/>
<dbReference type="InterPro" id="IPR045864">
    <property type="entry name" value="aa-tRNA-synth_II/BPL/LPL"/>
</dbReference>
<evidence type="ECO:0000313" key="5">
    <source>
        <dbReference type="EMBL" id="MFC3909505.1"/>
    </source>
</evidence>
<accession>A0ABV8CGR1</accession>
<evidence type="ECO:0000256" key="2">
    <source>
        <dbReference type="ARBA" id="ARBA00022741"/>
    </source>
</evidence>
<dbReference type="InterPro" id="IPR004364">
    <property type="entry name" value="Aa-tRNA-synt_II"/>
</dbReference>
<keyword evidence="6" id="KW-1185">Reference proteome</keyword>
<dbReference type="InterPro" id="IPR004525">
    <property type="entry name" value="EpmA"/>
</dbReference>
<name>A0ABV8CGR1_9GAMM</name>